<dbReference type="InterPro" id="IPR036163">
    <property type="entry name" value="HMA_dom_sf"/>
</dbReference>
<evidence type="ECO:0000256" key="18">
    <source>
        <dbReference type="ARBA" id="ARBA00033239"/>
    </source>
</evidence>
<dbReference type="SUPFAM" id="SSF55008">
    <property type="entry name" value="HMA, heavy metal-associated domain"/>
    <property type="match status" value="1"/>
</dbReference>
<dbReference type="PROSITE" id="PS50846">
    <property type="entry name" value="HMA_2"/>
    <property type="match status" value="1"/>
</dbReference>
<feature type="transmembrane region" description="Helical" evidence="20">
    <location>
        <begin position="708"/>
        <end position="730"/>
    </location>
</feature>
<dbReference type="InterPro" id="IPR008250">
    <property type="entry name" value="ATPase_P-typ_transduc_dom_A_sf"/>
</dbReference>
<dbReference type="EC" id="7.2.2.8" evidence="3"/>
<dbReference type="GO" id="GO:0140581">
    <property type="term" value="F:P-type monovalent copper transporter activity"/>
    <property type="evidence" value="ECO:0007669"/>
    <property type="project" value="UniProtKB-EC"/>
</dbReference>
<dbReference type="CDD" id="cd00371">
    <property type="entry name" value="HMA"/>
    <property type="match status" value="1"/>
</dbReference>
<dbReference type="EMBL" id="MFKF01000296">
    <property type="protein sequence ID" value="OGG46617.1"/>
    <property type="molecule type" value="Genomic_DNA"/>
</dbReference>
<evidence type="ECO:0000256" key="12">
    <source>
        <dbReference type="ARBA" id="ARBA00022842"/>
    </source>
</evidence>
<dbReference type="GO" id="GO:0005507">
    <property type="term" value="F:copper ion binding"/>
    <property type="evidence" value="ECO:0007669"/>
    <property type="project" value="TreeGrafter"/>
</dbReference>
<feature type="transmembrane region" description="Helical" evidence="20">
    <location>
        <begin position="363"/>
        <end position="385"/>
    </location>
</feature>
<evidence type="ECO:0000256" key="7">
    <source>
        <dbReference type="ARBA" id="ARBA00022692"/>
    </source>
</evidence>
<evidence type="ECO:0000256" key="20">
    <source>
        <dbReference type="RuleBase" id="RU362081"/>
    </source>
</evidence>
<dbReference type="CDD" id="cd02094">
    <property type="entry name" value="P-type_ATPase_Cu-like"/>
    <property type="match status" value="1"/>
</dbReference>
<dbReference type="NCBIfam" id="TIGR01525">
    <property type="entry name" value="ATPase-IB_hvy"/>
    <property type="match status" value="1"/>
</dbReference>
<evidence type="ECO:0000256" key="17">
    <source>
        <dbReference type="ARBA" id="ARBA00023136"/>
    </source>
</evidence>
<dbReference type="GO" id="GO:0043682">
    <property type="term" value="F:P-type divalent copper transporter activity"/>
    <property type="evidence" value="ECO:0007669"/>
    <property type="project" value="TreeGrafter"/>
</dbReference>
<feature type="transmembrane region" description="Helical" evidence="20">
    <location>
        <begin position="143"/>
        <end position="163"/>
    </location>
</feature>
<keyword evidence="12" id="KW-0460">Magnesium</keyword>
<dbReference type="Gene3D" id="3.40.50.1000">
    <property type="entry name" value="HAD superfamily/HAD-like"/>
    <property type="match status" value="1"/>
</dbReference>
<dbReference type="PANTHER" id="PTHR43520:SF8">
    <property type="entry name" value="P-TYPE CU(+) TRANSPORTER"/>
    <property type="match status" value="1"/>
</dbReference>
<dbReference type="InterPro" id="IPR027256">
    <property type="entry name" value="P-typ_ATPase_IB"/>
</dbReference>
<dbReference type="SUPFAM" id="SSF56784">
    <property type="entry name" value="HAD-like"/>
    <property type="match status" value="1"/>
</dbReference>
<dbReference type="Pfam" id="PF00122">
    <property type="entry name" value="E1-E2_ATPase"/>
    <property type="match status" value="1"/>
</dbReference>
<dbReference type="SUPFAM" id="SSF81665">
    <property type="entry name" value="Calcium ATPase, transmembrane domain M"/>
    <property type="match status" value="1"/>
</dbReference>
<dbReference type="InterPro" id="IPR044492">
    <property type="entry name" value="P_typ_ATPase_HD_dom"/>
</dbReference>
<evidence type="ECO:0000256" key="8">
    <source>
        <dbReference type="ARBA" id="ARBA00022723"/>
    </source>
</evidence>
<keyword evidence="5 20" id="KW-1003">Cell membrane</keyword>
<dbReference type="GO" id="GO:0005524">
    <property type="term" value="F:ATP binding"/>
    <property type="evidence" value="ECO:0007669"/>
    <property type="project" value="UniProtKB-UniRule"/>
</dbReference>
<dbReference type="InterPro" id="IPR017969">
    <property type="entry name" value="Heavy-metal-associated_CS"/>
</dbReference>
<dbReference type="InterPro" id="IPR023298">
    <property type="entry name" value="ATPase_P-typ_TM_dom_sf"/>
</dbReference>
<dbReference type="Pfam" id="PF00403">
    <property type="entry name" value="HMA"/>
    <property type="match status" value="1"/>
</dbReference>
<keyword evidence="11 20" id="KW-0067">ATP-binding</keyword>
<dbReference type="InterPro" id="IPR023214">
    <property type="entry name" value="HAD_sf"/>
</dbReference>
<dbReference type="Gene3D" id="3.40.1110.10">
    <property type="entry name" value="Calcium-transporting ATPase, cytoplasmic domain N"/>
    <property type="match status" value="1"/>
</dbReference>
<keyword evidence="17 20" id="KW-0472">Membrane</keyword>
<comment type="similarity">
    <text evidence="2 20">Belongs to the cation transport ATPase (P-type) (TC 3.A.3) family. Type IB subfamily.</text>
</comment>
<dbReference type="PROSITE" id="PS01047">
    <property type="entry name" value="HMA_1"/>
    <property type="match status" value="1"/>
</dbReference>
<dbReference type="PRINTS" id="PR00942">
    <property type="entry name" value="CUATPASEI"/>
</dbReference>
<evidence type="ECO:0000256" key="10">
    <source>
        <dbReference type="ARBA" id="ARBA00022796"/>
    </source>
</evidence>
<comment type="catalytic activity">
    <reaction evidence="19">
        <text>Cu(+)(in) + ATP + H2O = Cu(+)(out) + ADP + phosphate + H(+)</text>
        <dbReference type="Rhea" id="RHEA:25792"/>
        <dbReference type="ChEBI" id="CHEBI:15377"/>
        <dbReference type="ChEBI" id="CHEBI:15378"/>
        <dbReference type="ChEBI" id="CHEBI:30616"/>
        <dbReference type="ChEBI" id="CHEBI:43474"/>
        <dbReference type="ChEBI" id="CHEBI:49552"/>
        <dbReference type="ChEBI" id="CHEBI:456216"/>
        <dbReference type="EC" id="7.2.2.8"/>
    </reaction>
</comment>
<dbReference type="CDD" id="cd00920">
    <property type="entry name" value="Cupredoxin"/>
    <property type="match status" value="1"/>
</dbReference>
<dbReference type="Gene3D" id="3.30.70.100">
    <property type="match status" value="1"/>
</dbReference>
<evidence type="ECO:0000256" key="16">
    <source>
        <dbReference type="ARBA" id="ARBA00023065"/>
    </source>
</evidence>
<keyword evidence="14 20" id="KW-1133">Transmembrane helix</keyword>
<dbReference type="Gene3D" id="2.70.150.10">
    <property type="entry name" value="Calcium-transporting ATPase, cytoplasmic transduction domain A"/>
    <property type="match status" value="1"/>
</dbReference>
<keyword evidence="13" id="KW-1278">Translocase</keyword>
<dbReference type="PROSITE" id="PS00079">
    <property type="entry name" value="MULTICOPPER_OXIDASE1"/>
    <property type="match status" value="1"/>
</dbReference>
<evidence type="ECO:0000256" key="11">
    <source>
        <dbReference type="ARBA" id="ARBA00022840"/>
    </source>
</evidence>
<dbReference type="SFLD" id="SFLDF00027">
    <property type="entry name" value="p-type_atpase"/>
    <property type="match status" value="1"/>
</dbReference>
<evidence type="ECO:0000256" key="3">
    <source>
        <dbReference type="ARBA" id="ARBA00012517"/>
    </source>
</evidence>
<feature type="domain" description="HMA" evidence="21">
    <location>
        <begin position="12"/>
        <end position="78"/>
    </location>
</feature>
<organism evidence="22 23">
    <name type="scientific">Handelsmanbacteria sp. (strain RIFCSPLOWO2_12_FULL_64_10)</name>
    <dbReference type="NCBI Taxonomy" id="1817868"/>
    <lineage>
        <taxon>Bacteria</taxon>
        <taxon>Candidatus Handelsmaniibacteriota</taxon>
    </lineage>
</organism>
<dbReference type="SUPFAM" id="SSF49503">
    <property type="entry name" value="Cupredoxins"/>
    <property type="match status" value="1"/>
</dbReference>
<feature type="transmembrane region" description="Helical" evidence="20">
    <location>
        <begin position="736"/>
        <end position="759"/>
    </location>
</feature>
<evidence type="ECO:0000256" key="2">
    <source>
        <dbReference type="ARBA" id="ARBA00006024"/>
    </source>
</evidence>
<evidence type="ECO:0000256" key="19">
    <source>
        <dbReference type="ARBA" id="ARBA00049289"/>
    </source>
</evidence>
<keyword evidence="6" id="KW-0597">Phosphoprotein</keyword>
<evidence type="ECO:0000256" key="13">
    <source>
        <dbReference type="ARBA" id="ARBA00022967"/>
    </source>
</evidence>
<accession>A0A1F6CCA7</accession>
<dbReference type="InterPro" id="IPR033138">
    <property type="entry name" value="Cu_oxidase_CS"/>
</dbReference>
<feature type="transmembrane region" description="Helical" evidence="20">
    <location>
        <begin position="211"/>
        <end position="229"/>
    </location>
</feature>
<dbReference type="NCBIfam" id="TIGR01494">
    <property type="entry name" value="ATPase_P-type"/>
    <property type="match status" value="1"/>
</dbReference>
<dbReference type="FunFam" id="3.40.50.1000:FF:000144">
    <property type="entry name" value="copper-transporting ATPase 1 isoform X2"/>
    <property type="match status" value="1"/>
</dbReference>
<name>A0A1F6CCA7_HANXR</name>
<dbReference type="PROSITE" id="PS00154">
    <property type="entry name" value="ATPASE_E1_E2"/>
    <property type="match status" value="1"/>
</dbReference>
<keyword evidence="8 20" id="KW-0479">Metal-binding</keyword>
<dbReference type="PRINTS" id="PR00943">
    <property type="entry name" value="CUATPASE"/>
</dbReference>
<evidence type="ECO:0000259" key="21">
    <source>
        <dbReference type="PROSITE" id="PS50846"/>
    </source>
</evidence>
<dbReference type="InterPro" id="IPR006121">
    <property type="entry name" value="HMA_dom"/>
</dbReference>
<dbReference type="Pfam" id="PF00702">
    <property type="entry name" value="Hydrolase"/>
    <property type="match status" value="1"/>
</dbReference>
<keyword evidence="7 20" id="KW-0812">Transmembrane</keyword>
<evidence type="ECO:0000256" key="4">
    <source>
        <dbReference type="ARBA" id="ARBA00022448"/>
    </source>
</evidence>
<evidence type="ECO:0000313" key="22">
    <source>
        <dbReference type="EMBL" id="OGG46617.1"/>
    </source>
</evidence>
<keyword evidence="16" id="KW-0406">Ion transport</keyword>
<dbReference type="FunFam" id="2.70.150.10:FF:000020">
    <property type="entry name" value="Copper-exporting P-type ATPase A"/>
    <property type="match status" value="1"/>
</dbReference>
<dbReference type="InterPro" id="IPR001757">
    <property type="entry name" value="P_typ_ATPase"/>
</dbReference>
<gene>
    <name evidence="22" type="ORF">A3F84_06145</name>
</gene>
<proteinExistence type="inferred from homology"/>
<sequence>MAVETKTKQEIRELVLPVTGMTCASCVHHVEKALRRVKGVATVNVNLATEKATVAFDPAVATLPSMRTAVEHAGYDLMIERASLPAAAEAAQELLDEQARGRALTRTAIQATAALVVGLFALALMFLPKWFYIPWWRWSAEDAWPLVFFVATPVQAWAGWRFYRAAWAAGRHGQVNMNTLIALGTLVAWAYSVLVTFKGDFVHSGGLMSEVYYDSGLIIIAFMLVGRYLEDRAKGQTAGAIKKLLGLQPKTATVIRDGAEVETPIAQLQPSDLIRVRPGEKIAVDGVVVEGESAVDESMLTGESVPVEKRAGDEVIGATLNTSGSLVYRATRVGEDTALAQIVHLVQQAQGSKAPIQRLADTIAGHFVPAVMVVAVLTFLAWFLFGPEPRFNLALITMVSVLIIACPCAMGLATPTAIMVGTGKGAEMGLLVRSGEALETARRLTTIVLDKTGTLTRGKPAVTEVVPMDGIDEETLLRLAATVEQGSEHPLGRAVVEEALRRGFSLNGGSEGFRATAGGGVQASVGGQHVLVGRAGFLDEQGTAIHGLREVGERMALNGQTPLYVAIDGRPAGLLGLADALKAEAREAVAELKSLGLDVWMLTGDTRETAQAIARQVGIENVLAEVRPEDKANKMRELQAAGGVVAMVGDGVNDAPALAQADLGVAIGTGADVALEASDITLVGGDPRGVAAAIALSRRTVDTIKSNLFWAFAYNVILIPVAAGGLYLLTGDLLNPGLAAAAMALSSVSVVTNSLRLRAFRRQDAASFRRPAPADRVRDWSYLAGIAVVATVVAVGGYSWSRNAADSLPTISVEAESLRYAPAAVHLAAQPGDLVRVSFTNHDEVFHDWSVVGIPDAHVSARAGQMAMATFRVLQTGSFELWCTVPGHWEAGMVGTLVIDRGES</sequence>
<feature type="transmembrane region" description="Helical" evidence="20">
    <location>
        <begin position="780"/>
        <end position="800"/>
    </location>
</feature>
<keyword evidence="9 20" id="KW-0547">Nucleotide-binding</keyword>
<dbReference type="NCBIfam" id="TIGR01511">
    <property type="entry name" value="ATPase-IB1_Cu"/>
    <property type="match status" value="1"/>
</dbReference>
<dbReference type="GO" id="GO:0005886">
    <property type="term" value="C:plasma membrane"/>
    <property type="evidence" value="ECO:0007669"/>
    <property type="project" value="UniProtKB-SubCell"/>
</dbReference>
<protein>
    <recommendedName>
        <fullName evidence="3">P-type Cu(+) transporter</fullName>
        <ecNumber evidence="3">7.2.2.8</ecNumber>
    </recommendedName>
    <alternativeName>
        <fullName evidence="18">Cu(+)-exporting ATPase</fullName>
    </alternativeName>
</protein>
<evidence type="ECO:0000256" key="9">
    <source>
        <dbReference type="ARBA" id="ARBA00022741"/>
    </source>
</evidence>
<dbReference type="InterPro" id="IPR018303">
    <property type="entry name" value="ATPase_P-typ_P_site"/>
</dbReference>
<evidence type="ECO:0000256" key="15">
    <source>
        <dbReference type="ARBA" id="ARBA00023008"/>
    </source>
</evidence>
<comment type="subcellular location">
    <subcellularLocation>
        <location evidence="1">Cell membrane</location>
        <topology evidence="1">Multi-pass membrane protein</topology>
    </subcellularLocation>
</comment>
<evidence type="ECO:0000256" key="5">
    <source>
        <dbReference type="ARBA" id="ARBA00022475"/>
    </source>
</evidence>
<dbReference type="InterPro" id="IPR008972">
    <property type="entry name" value="Cupredoxin"/>
</dbReference>
<dbReference type="SUPFAM" id="SSF81653">
    <property type="entry name" value="Calcium ATPase, transduction domain A"/>
    <property type="match status" value="1"/>
</dbReference>
<evidence type="ECO:0000256" key="1">
    <source>
        <dbReference type="ARBA" id="ARBA00004651"/>
    </source>
</evidence>
<dbReference type="Proteomes" id="UP000178606">
    <property type="component" value="Unassembled WGS sequence"/>
</dbReference>
<keyword evidence="4" id="KW-0813">Transport</keyword>
<dbReference type="InterPro" id="IPR023299">
    <property type="entry name" value="ATPase_P-typ_cyto_dom_N"/>
</dbReference>
<dbReference type="FunFam" id="3.30.70.100:FF:000005">
    <property type="entry name" value="Copper-exporting P-type ATPase A"/>
    <property type="match status" value="1"/>
</dbReference>
<feature type="transmembrane region" description="Helical" evidence="20">
    <location>
        <begin position="108"/>
        <end position="131"/>
    </location>
</feature>
<comment type="caution">
    <text evidence="22">The sequence shown here is derived from an EMBL/GenBank/DDBJ whole genome shotgun (WGS) entry which is preliminary data.</text>
</comment>
<dbReference type="Gene3D" id="2.60.40.420">
    <property type="entry name" value="Cupredoxins - blue copper proteins"/>
    <property type="match status" value="1"/>
</dbReference>
<evidence type="ECO:0000313" key="23">
    <source>
        <dbReference type="Proteomes" id="UP000178606"/>
    </source>
</evidence>
<dbReference type="PANTHER" id="PTHR43520">
    <property type="entry name" value="ATP7, ISOFORM B"/>
    <property type="match status" value="1"/>
</dbReference>
<dbReference type="PRINTS" id="PR00119">
    <property type="entry name" value="CATATPASE"/>
</dbReference>
<keyword evidence="15" id="KW-0186">Copper</keyword>
<dbReference type="InterPro" id="IPR036412">
    <property type="entry name" value="HAD-like_sf"/>
</dbReference>
<dbReference type="SFLD" id="SFLDS00003">
    <property type="entry name" value="Haloacid_Dehalogenase"/>
    <property type="match status" value="1"/>
</dbReference>
<dbReference type="AlphaFoldDB" id="A0A1F6CCA7"/>
<feature type="transmembrane region" description="Helical" evidence="20">
    <location>
        <begin position="391"/>
        <end position="414"/>
    </location>
</feature>
<dbReference type="SFLD" id="SFLDG00002">
    <property type="entry name" value="C1.7:_P-type_atpase_like"/>
    <property type="match status" value="1"/>
</dbReference>
<dbReference type="InterPro" id="IPR059000">
    <property type="entry name" value="ATPase_P-type_domA"/>
</dbReference>
<dbReference type="GO" id="GO:0016887">
    <property type="term" value="F:ATP hydrolysis activity"/>
    <property type="evidence" value="ECO:0007669"/>
    <property type="project" value="InterPro"/>
</dbReference>
<keyword evidence="10" id="KW-0187">Copper transport</keyword>
<feature type="transmembrane region" description="Helical" evidence="20">
    <location>
        <begin position="175"/>
        <end position="191"/>
    </location>
</feature>
<evidence type="ECO:0000256" key="14">
    <source>
        <dbReference type="ARBA" id="ARBA00022989"/>
    </source>
</evidence>
<reference evidence="22 23" key="1">
    <citation type="journal article" date="2016" name="Nat. Commun.">
        <title>Thousands of microbial genomes shed light on interconnected biogeochemical processes in an aquifer system.</title>
        <authorList>
            <person name="Anantharaman K."/>
            <person name="Brown C.T."/>
            <person name="Hug L.A."/>
            <person name="Sharon I."/>
            <person name="Castelle C.J."/>
            <person name="Probst A.J."/>
            <person name="Thomas B.C."/>
            <person name="Singh A."/>
            <person name="Wilkins M.J."/>
            <person name="Karaoz U."/>
            <person name="Brodie E.L."/>
            <person name="Williams K.H."/>
            <person name="Hubbard S.S."/>
            <person name="Banfield J.F."/>
        </authorList>
    </citation>
    <scope>NUCLEOTIDE SEQUENCE [LARGE SCALE GENOMIC DNA]</scope>
    <source>
        <strain evidence="23">RIFCSPLOWO2_12_FULL_64_10</strain>
    </source>
</reference>
<dbReference type="GO" id="GO:0055070">
    <property type="term" value="P:copper ion homeostasis"/>
    <property type="evidence" value="ECO:0007669"/>
    <property type="project" value="TreeGrafter"/>
</dbReference>
<evidence type="ECO:0000256" key="6">
    <source>
        <dbReference type="ARBA" id="ARBA00022553"/>
    </source>
</evidence>